<organism evidence="2 3">
    <name type="scientific">Dichotomopilus funicola</name>
    <dbReference type="NCBI Taxonomy" id="1934379"/>
    <lineage>
        <taxon>Eukaryota</taxon>
        <taxon>Fungi</taxon>
        <taxon>Dikarya</taxon>
        <taxon>Ascomycota</taxon>
        <taxon>Pezizomycotina</taxon>
        <taxon>Sordariomycetes</taxon>
        <taxon>Sordariomycetidae</taxon>
        <taxon>Sordariales</taxon>
        <taxon>Chaetomiaceae</taxon>
        <taxon>Dichotomopilus</taxon>
    </lineage>
</organism>
<accession>A0AAN6UUP1</accession>
<reference evidence="2" key="1">
    <citation type="journal article" date="2023" name="Mol. Phylogenet. Evol.">
        <title>Genome-scale phylogeny and comparative genomics of the fungal order Sordariales.</title>
        <authorList>
            <person name="Hensen N."/>
            <person name="Bonometti L."/>
            <person name="Westerberg I."/>
            <person name="Brannstrom I.O."/>
            <person name="Guillou S."/>
            <person name="Cros-Aarteil S."/>
            <person name="Calhoun S."/>
            <person name="Haridas S."/>
            <person name="Kuo A."/>
            <person name="Mondo S."/>
            <person name="Pangilinan J."/>
            <person name="Riley R."/>
            <person name="LaButti K."/>
            <person name="Andreopoulos B."/>
            <person name="Lipzen A."/>
            <person name="Chen C."/>
            <person name="Yan M."/>
            <person name="Daum C."/>
            <person name="Ng V."/>
            <person name="Clum A."/>
            <person name="Steindorff A."/>
            <person name="Ohm R.A."/>
            <person name="Martin F."/>
            <person name="Silar P."/>
            <person name="Natvig D.O."/>
            <person name="Lalanne C."/>
            <person name="Gautier V."/>
            <person name="Ament-Velasquez S.L."/>
            <person name="Kruys A."/>
            <person name="Hutchinson M.I."/>
            <person name="Powell A.J."/>
            <person name="Barry K."/>
            <person name="Miller A.N."/>
            <person name="Grigoriev I.V."/>
            <person name="Debuchy R."/>
            <person name="Gladieux P."/>
            <person name="Hiltunen Thoren M."/>
            <person name="Johannesson H."/>
        </authorList>
    </citation>
    <scope>NUCLEOTIDE SEQUENCE</scope>
    <source>
        <strain evidence="2">CBS 141.50</strain>
    </source>
</reference>
<evidence type="ECO:0000256" key="1">
    <source>
        <dbReference type="SAM" id="SignalP"/>
    </source>
</evidence>
<reference evidence="2" key="2">
    <citation type="submission" date="2023-05" db="EMBL/GenBank/DDBJ databases">
        <authorList>
            <consortium name="Lawrence Berkeley National Laboratory"/>
            <person name="Steindorff A."/>
            <person name="Hensen N."/>
            <person name="Bonometti L."/>
            <person name="Westerberg I."/>
            <person name="Brannstrom I.O."/>
            <person name="Guillou S."/>
            <person name="Cros-Aarteil S."/>
            <person name="Calhoun S."/>
            <person name="Haridas S."/>
            <person name="Kuo A."/>
            <person name="Mondo S."/>
            <person name="Pangilinan J."/>
            <person name="Riley R."/>
            <person name="Labutti K."/>
            <person name="Andreopoulos B."/>
            <person name="Lipzen A."/>
            <person name="Chen C."/>
            <person name="Yanf M."/>
            <person name="Daum C."/>
            <person name="Ng V."/>
            <person name="Clum A."/>
            <person name="Ohm R."/>
            <person name="Martin F."/>
            <person name="Silar P."/>
            <person name="Natvig D."/>
            <person name="Lalanne C."/>
            <person name="Gautier V."/>
            <person name="Ament-Velasquez S.L."/>
            <person name="Kruys A."/>
            <person name="Hutchinson M.I."/>
            <person name="Powell A.J."/>
            <person name="Barry K."/>
            <person name="Miller A.N."/>
            <person name="Grigoriev I.V."/>
            <person name="Debuchy R."/>
            <person name="Gladieux P."/>
            <person name="Thoren M.H."/>
            <person name="Johannesson H."/>
        </authorList>
    </citation>
    <scope>NUCLEOTIDE SEQUENCE</scope>
    <source>
        <strain evidence="2">CBS 141.50</strain>
    </source>
</reference>
<dbReference type="GeneID" id="87821698"/>
<feature type="chain" id="PRO_5043016018" evidence="1">
    <location>
        <begin position="19"/>
        <end position="262"/>
    </location>
</feature>
<name>A0AAN6UUP1_9PEZI</name>
<keyword evidence="3" id="KW-1185">Reference proteome</keyword>
<keyword evidence="1" id="KW-0732">Signal</keyword>
<evidence type="ECO:0000313" key="2">
    <source>
        <dbReference type="EMBL" id="KAK4139264.1"/>
    </source>
</evidence>
<proteinExistence type="predicted"/>
<evidence type="ECO:0000313" key="3">
    <source>
        <dbReference type="Proteomes" id="UP001302676"/>
    </source>
</evidence>
<dbReference type="RefSeq" id="XP_062632635.1">
    <property type="nucleotide sequence ID" value="XM_062785085.1"/>
</dbReference>
<protein>
    <submittedName>
        <fullName evidence="2">Uncharacterized protein</fullName>
    </submittedName>
</protein>
<sequence>MKLDALVAATFLATTAQAVGPNGPGEQRLTGEPEKLANWRWPNPFTSDAHKQFTPSCEATAKFDAEQYILEDLSEQEPIGLLAFRDALKEVFSTREYPGSWEGIDPHGYDRVLLQMAYDEIPLAVREWHEHQERTDGEGKGLFALYPRPAPGTRVMHTITIPKEVPVPEEWRERDNTRVLLFSPGAVYETLPLWVAEGSDCEATLRDLSLYTGELSDGGVVAYPVTHTTPNRKQKRRDIEIEIKAQVLKKNVEQGEAQKEEL</sequence>
<dbReference type="AlphaFoldDB" id="A0AAN6UUP1"/>
<dbReference type="Proteomes" id="UP001302676">
    <property type="component" value="Unassembled WGS sequence"/>
</dbReference>
<comment type="caution">
    <text evidence="2">The sequence shown here is derived from an EMBL/GenBank/DDBJ whole genome shotgun (WGS) entry which is preliminary data.</text>
</comment>
<dbReference type="EMBL" id="MU853674">
    <property type="protein sequence ID" value="KAK4139264.1"/>
    <property type="molecule type" value="Genomic_DNA"/>
</dbReference>
<gene>
    <name evidence="2" type="ORF">C8A04DRAFT_40860</name>
</gene>
<feature type="signal peptide" evidence="1">
    <location>
        <begin position="1"/>
        <end position="18"/>
    </location>
</feature>